<reference evidence="5" key="1">
    <citation type="submission" date="2025-08" db="UniProtKB">
        <authorList>
            <consortium name="RefSeq"/>
        </authorList>
    </citation>
    <scope>IDENTIFICATION</scope>
    <source>
        <tissue evidence="5">Testes</tissue>
    </source>
</reference>
<dbReference type="GeneID" id="100367252"/>
<name>A0ABM0LZX1_SACKO</name>
<dbReference type="InterPro" id="IPR005195">
    <property type="entry name" value="Glyco_hydro_65_M"/>
</dbReference>
<dbReference type="Proteomes" id="UP000694865">
    <property type="component" value="Unplaced"/>
</dbReference>
<dbReference type="PANTHER" id="PTHR11051:SF8">
    <property type="entry name" value="PROTEIN-GLUCOSYLGALACTOSYLHYDROXYLYSINE GLUCOSIDASE"/>
    <property type="match status" value="1"/>
</dbReference>
<dbReference type="InterPro" id="IPR008928">
    <property type="entry name" value="6-hairpin_glycosidase_sf"/>
</dbReference>
<feature type="domain" description="Glycoside hydrolase family 65 central catalytic" evidence="3">
    <location>
        <begin position="318"/>
        <end position="518"/>
    </location>
</feature>
<protein>
    <submittedName>
        <fullName evidence="5">Acid trehalase-like protein 1-like</fullName>
    </submittedName>
</protein>
<feature type="chain" id="PRO_5046453327" evidence="2">
    <location>
        <begin position="24"/>
        <end position="767"/>
    </location>
</feature>
<accession>A0ABM0LZX1</accession>
<keyword evidence="2" id="KW-0732">Signal</keyword>
<dbReference type="PANTHER" id="PTHR11051">
    <property type="entry name" value="GLYCOSYL HYDROLASE-RELATED"/>
    <property type="match status" value="1"/>
</dbReference>
<dbReference type="InterPro" id="IPR012341">
    <property type="entry name" value="6hp_glycosidase-like_sf"/>
</dbReference>
<dbReference type="Pfam" id="PF03632">
    <property type="entry name" value="Glyco_hydro_65m"/>
    <property type="match status" value="1"/>
</dbReference>
<evidence type="ECO:0000256" key="2">
    <source>
        <dbReference type="SAM" id="SignalP"/>
    </source>
</evidence>
<dbReference type="SUPFAM" id="SSF48208">
    <property type="entry name" value="Six-hairpin glycosidases"/>
    <property type="match status" value="1"/>
</dbReference>
<comment type="similarity">
    <text evidence="1">Belongs to the glycosyl hydrolase 65 family.</text>
</comment>
<dbReference type="Gene3D" id="1.50.10.10">
    <property type="match status" value="1"/>
</dbReference>
<proteinExistence type="inferred from homology"/>
<organism evidence="4 5">
    <name type="scientific">Saccoglossus kowalevskii</name>
    <name type="common">Acorn worm</name>
    <dbReference type="NCBI Taxonomy" id="10224"/>
    <lineage>
        <taxon>Eukaryota</taxon>
        <taxon>Metazoa</taxon>
        <taxon>Hemichordata</taxon>
        <taxon>Enteropneusta</taxon>
        <taxon>Harrimaniidae</taxon>
        <taxon>Saccoglossus</taxon>
    </lineage>
</organism>
<evidence type="ECO:0000259" key="3">
    <source>
        <dbReference type="Pfam" id="PF03632"/>
    </source>
</evidence>
<evidence type="ECO:0000256" key="1">
    <source>
        <dbReference type="ARBA" id="ARBA00006768"/>
    </source>
</evidence>
<feature type="signal peptide" evidence="2">
    <location>
        <begin position="1"/>
        <end position="23"/>
    </location>
</feature>
<dbReference type="RefSeq" id="XP_006813312.1">
    <property type="nucleotide sequence ID" value="XM_006813249.1"/>
</dbReference>
<evidence type="ECO:0000313" key="4">
    <source>
        <dbReference type="Proteomes" id="UP000694865"/>
    </source>
</evidence>
<dbReference type="Gene3D" id="2.60.420.10">
    <property type="entry name" value="Maltose phosphorylase, domain 3"/>
    <property type="match status" value="1"/>
</dbReference>
<gene>
    <name evidence="5" type="primary">LOC100367252</name>
</gene>
<keyword evidence="4" id="KW-1185">Reference proteome</keyword>
<sequence>MKAILYISLLSLHAFIFVNTVSAQVQHIIESDILPYDYRFRPNIGNGHIATNVLTDTVYMNGVMNGYRADSHRARIPSTNAINITIDDTETRNFTLNMYEGYFRQHIYHDDCQVEQTFYAHRSENRLMVAEIRLWRTIANPDGDLTVEINLNRGNDSSDFNMEDDSEYDELTWYTSGTTITPETNTSSTRPLHIYWTKIPDSLTLYDGQYSASWTYITSISTDNDDALGAYEKGEQLLQSNKLFSSHVDAWTSLWDNGNIEIIGNVSLGQTFYSSMYYMLSSTPTKRDYVNPFIGHSPGGLPRGGKVTDEFIGGAYNDYAGHVFWDMDTWVMPPIMMFFPNMATRMIEARLRVLDTVEDHATETGYEGVRFPWEQCYTGEETCPWPPASIYQIHVTADVSYSIRQYLYATQDLDLLTDYRGEELVMKIAEFWESRSVLINEDKGYEIYGVMGPDEYHANVNNSVFTNFNAKLSLQLPEYLLTILDDPKEDADRWREIADKMFIIFDEKHQYHPQFEGFDPTVVIKQSDVVLLGYPLMKQMTREVRKNDLTIYEELTDEYGPDTGTWSMHTVGWLELGEEEKADDMFKMMFRNLNGPFKVFSEKPAEGEDGVRCVNFITGAGGLIQAVVFGYGGFRIRADRLDLDPYVPKNSDAIKFHGIDYLGFAFTMSVSQDEVEVGPTEDNNVALDLMILVDASQDVYTLVVNDPVTFPKGKASLFTSDKEIYVGAANTNIIYLSLTAVGCVIAILNNSHKITIGTVTILIMMII</sequence>
<evidence type="ECO:0000313" key="5">
    <source>
        <dbReference type="RefSeq" id="XP_006813312.1"/>
    </source>
</evidence>